<protein>
    <recommendedName>
        <fullName evidence="2">histidine kinase</fullName>
        <ecNumber evidence="2">2.7.13.3</ecNumber>
    </recommendedName>
</protein>
<evidence type="ECO:0000313" key="4">
    <source>
        <dbReference type="EMBL" id="PZO55288.1"/>
    </source>
</evidence>
<dbReference type="AlphaFoldDB" id="A0A2W4ZK66"/>
<keyword evidence="4" id="KW-0418">Kinase</keyword>
<evidence type="ECO:0000256" key="2">
    <source>
        <dbReference type="ARBA" id="ARBA00012438"/>
    </source>
</evidence>
<reference evidence="5" key="1">
    <citation type="submission" date="2018-04" db="EMBL/GenBank/DDBJ databases">
        <authorList>
            <person name="Cornet L."/>
        </authorList>
    </citation>
    <scope>NUCLEOTIDE SEQUENCE [LARGE SCALE GENOMIC DNA]</scope>
</reference>
<evidence type="ECO:0000259" key="3">
    <source>
        <dbReference type="SMART" id="SM00065"/>
    </source>
</evidence>
<feature type="non-terminal residue" evidence="4">
    <location>
        <position position="375"/>
    </location>
</feature>
<comment type="caution">
    <text evidence="4">The sequence shown here is derived from an EMBL/GenBank/DDBJ whole genome shotgun (WGS) entry which is preliminary data.</text>
</comment>
<proteinExistence type="predicted"/>
<dbReference type="SUPFAM" id="SSF47384">
    <property type="entry name" value="Homodimeric domain of signal transducing histidine kinase"/>
    <property type="match status" value="1"/>
</dbReference>
<feature type="domain" description="GAF" evidence="3">
    <location>
        <begin position="34"/>
        <end position="175"/>
    </location>
</feature>
<organism evidence="4 5">
    <name type="scientific">Phormidesmis priestleyi</name>
    <dbReference type="NCBI Taxonomy" id="268141"/>
    <lineage>
        <taxon>Bacteria</taxon>
        <taxon>Bacillati</taxon>
        <taxon>Cyanobacteriota</taxon>
        <taxon>Cyanophyceae</taxon>
        <taxon>Leptolyngbyales</taxon>
        <taxon>Leptolyngbyaceae</taxon>
        <taxon>Phormidesmis</taxon>
    </lineage>
</organism>
<gene>
    <name evidence="4" type="ORF">DCF15_10880</name>
</gene>
<dbReference type="Proteomes" id="UP000249794">
    <property type="component" value="Unassembled WGS sequence"/>
</dbReference>
<dbReference type="GO" id="GO:0000155">
    <property type="term" value="F:phosphorelay sensor kinase activity"/>
    <property type="evidence" value="ECO:0007669"/>
    <property type="project" value="InterPro"/>
</dbReference>
<dbReference type="PANTHER" id="PTHR43102:SF2">
    <property type="entry name" value="GAF DOMAIN-CONTAINING PROTEIN"/>
    <property type="match status" value="1"/>
</dbReference>
<dbReference type="Gene3D" id="3.30.450.40">
    <property type="match status" value="2"/>
</dbReference>
<accession>A0A2W4ZK66</accession>
<dbReference type="Pfam" id="PF01590">
    <property type="entry name" value="GAF"/>
    <property type="match status" value="2"/>
</dbReference>
<dbReference type="InterPro" id="IPR029016">
    <property type="entry name" value="GAF-like_dom_sf"/>
</dbReference>
<dbReference type="EMBL" id="QBMP01000101">
    <property type="protein sequence ID" value="PZO55288.1"/>
    <property type="molecule type" value="Genomic_DNA"/>
</dbReference>
<dbReference type="InterPro" id="IPR036097">
    <property type="entry name" value="HisK_dim/P_sf"/>
</dbReference>
<dbReference type="SUPFAM" id="SSF55781">
    <property type="entry name" value="GAF domain-like"/>
    <property type="match status" value="2"/>
</dbReference>
<evidence type="ECO:0000313" key="5">
    <source>
        <dbReference type="Proteomes" id="UP000249794"/>
    </source>
</evidence>
<dbReference type="CDD" id="cd00082">
    <property type="entry name" value="HisKA"/>
    <property type="match status" value="1"/>
</dbReference>
<dbReference type="PANTHER" id="PTHR43102">
    <property type="entry name" value="SLR1143 PROTEIN"/>
    <property type="match status" value="1"/>
</dbReference>
<dbReference type="STRING" id="1850361.GCA_001650195_00675"/>
<comment type="catalytic activity">
    <reaction evidence="1">
        <text>ATP + protein L-histidine = ADP + protein N-phospho-L-histidine.</text>
        <dbReference type="EC" id="2.7.13.3"/>
    </reaction>
</comment>
<dbReference type="EC" id="2.7.13.3" evidence="2"/>
<keyword evidence="4" id="KW-0808">Transferase</keyword>
<evidence type="ECO:0000256" key="1">
    <source>
        <dbReference type="ARBA" id="ARBA00000085"/>
    </source>
</evidence>
<reference evidence="4 5" key="2">
    <citation type="submission" date="2018-06" db="EMBL/GenBank/DDBJ databases">
        <title>Metagenomic assembly of (sub)arctic Cyanobacteria and their associated microbiome from non-axenic cultures.</title>
        <authorList>
            <person name="Baurain D."/>
        </authorList>
    </citation>
    <scope>NUCLEOTIDE SEQUENCE [LARGE SCALE GENOMIC DNA]</scope>
    <source>
        <strain evidence="4">ULC027bin1</strain>
    </source>
</reference>
<dbReference type="SMART" id="SM00065">
    <property type="entry name" value="GAF"/>
    <property type="match status" value="2"/>
</dbReference>
<dbReference type="InterPro" id="IPR003661">
    <property type="entry name" value="HisK_dim/P_dom"/>
</dbReference>
<dbReference type="Gene3D" id="1.10.287.130">
    <property type="match status" value="1"/>
</dbReference>
<dbReference type="InterPro" id="IPR003018">
    <property type="entry name" value="GAF"/>
</dbReference>
<feature type="domain" description="GAF" evidence="3">
    <location>
        <begin position="192"/>
        <end position="340"/>
    </location>
</feature>
<name>A0A2W4ZK66_9CYAN</name>
<sequence>MLKESLSLLESMRASSQQPERLLALHQYDILDTPSEQSFDDLTQLAASLCKTPVAVITFVDSDRQYFKSAFGAQMTTAPLEQGFCPFVVEQSQPLVVTDAPNDAKFHSHPSIDAMGLRFYAGVPLITAQGHAIGTICVVDFEPRQLSADQIDNLQALGRQVLYLLELRLSARQVAITNGALTAVSYGLAATVGDTFFGSLVQQFTEALNVDYAYISLIDQTEPMCMMKTIAVCHQGKIVDNFEYELLHTPCKEILERRSLCWHDRELAERFPTVPMIAELNIESYAAIPIFDHRHEPLGVLAVMDTKPLRNPLLTESLLTIFSLRISTELQRQRDQVQQADLLAQAQAARQQAEKANRIKDDFLAVVSHELRSPL</sequence>